<reference evidence="1" key="1">
    <citation type="submission" date="2022-06" db="EMBL/GenBank/DDBJ databases">
        <title>Phylogenomic reconstructions and comparative analyses of Kickxellomycotina fungi.</title>
        <authorList>
            <person name="Reynolds N.K."/>
            <person name="Stajich J.E."/>
            <person name="Barry K."/>
            <person name="Grigoriev I.V."/>
            <person name="Crous P."/>
            <person name="Smith M.E."/>
        </authorList>
    </citation>
    <scope>NUCLEOTIDE SEQUENCE</scope>
    <source>
        <strain evidence="1">RSA 2271</strain>
    </source>
</reference>
<keyword evidence="2" id="KW-1185">Reference proteome</keyword>
<evidence type="ECO:0000313" key="2">
    <source>
        <dbReference type="Proteomes" id="UP001145114"/>
    </source>
</evidence>
<feature type="non-terminal residue" evidence="1">
    <location>
        <position position="1"/>
    </location>
</feature>
<accession>A0ACC1H9N5</accession>
<sequence length="236" mass="24927">PLQLLAKSAIWNTRFKRVTSNVDAVKEEEEEGEKGGEREVRDAGCDNEGKNSQDDADKEEAEERKSKPAKHRPPGLNLVEGGDNGRTESPPVVSALASATDIINLYQQQSLPSTPQVIAADISPARPRSEEDNTMNCDSETEESDLASTASVVAMTTPSAGEALSSVGSAANCDDGKNKAKVVDGPQIPDAAQNGLPPLQSSDRESSGGAPSSSREGSRIEVLQSVRMALDTIPEE</sequence>
<evidence type="ECO:0000313" key="1">
    <source>
        <dbReference type="EMBL" id="KAJ1670684.1"/>
    </source>
</evidence>
<proteinExistence type="predicted"/>
<gene>
    <name evidence="1" type="ORF">EV182_008061</name>
</gene>
<name>A0ACC1H9N5_9FUNG</name>
<feature type="non-terminal residue" evidence="1">
    <location>
        <position position="236"/>
    </location>
</feature>
<dbReference type="EMBL" id="JAMZIH010009131">
    <property type="protein sequence ID" value="KAJ1670684.1"/>
    <property type="molecule type" value="Genomic_DNA"/>
</dbReference>
<dbReference type="Proteomes" id="UP001145114">
    <property type="component" value="Unassembled WGS sequence"/>
</dbReference>
<protein>
    <submittedName>
        <fullName evidence="1">Uncharacterized protein</fullName>
    </submittedName>
</protein>
<organism evidence="1 2">
    <name type="scientific">Spiromyces aspiralis</name>
    <dbReference type="NCBI Taxonomy" id="68401"/>
    <lineage>
        <taxon>Eukaryota</taxon>
        <taxon>Fungi</taxon>
        <taxon>Fungi incertae sedis</taxon>
        <taxon>Zoopagomycota</taxon>
        <taxon>Kickxellomycotina</taxon>
        <taxon>Kickxellomycetes</taxon>
        <taxon>Kickxellales</taxon>
        <taxon>Kickxellaceae</taxon>
        <taxon>Spiromyces</taxon>
    </lineage>
</organism>
<comment type="caution">
    <text evidence="1">The sequence shown here is derived from an EMBL/GenBank/DDBJ whole genome shotgun (WGS) entry which is preliminary data.</text>
</comment>